<dbReference type="Pfam" id="PF13454">
    <property type="entry name" value="NAD_binding_9"/>
    <property type="match status" value="1"/>
</dbReference>
<accession>A0A238V3C9</accession>
<dbReference type="Proteomes" id="UP000198417">
    <property type="component" value="Unassembled WGS sequence"/>
</dbReference>
<organism evidence="2 3">
    <name type="scientific">Puniceibacterium sediminis</name>
    <dbReference type="NCBI Taxonomy" id="1608407"/>
    <lineage>
        <taxon>Bacteria</taxon>
        <taxon>Pseudomonadati</taxon>
        <taxon>Pseudomonadota</taxon>
        <taxon>Alphaproteobacteria</taxon>
        <taxon>Rhodobacterales</taxon>
        <taxon>Paracoccaceae</taxon>
        <taxon>Puniceibacterium</taxon>
    </lineage>
</organism>
<name>A0A238V3C9_9RHOB</name>
<dbReference type="InterPro" id="IPR036188">
    <property type="entry name" value="FAD/NAD-bd_sf"/>
</dbReference>
<dbReference type="PANTHER" id="PTHR40254">
    <property type="entry name" value="BLR0577 PROTEIN"/>
    <property type="match status" value="1"/>
</dbReference>
<dbReference type="Gene3D" id="3.50.50.60">
    <property type="entry name" value="FAD/NAD(P)-binding domain"/>
    <property type="match status" value="1"/>
</dbReference>
<dbReference type="InterPro" id="IPR052189">
    <property type="entry name" value="L-asp_N-monooxygenase_NS-form"/>
</dbReference>
<feature type="domain" description="FAD-dependent urate hydroxylase HpyO/Asp monooxygenase CreE-like FAD/NAD(P)-binding" evidence="1">
    <location>
        <begin position="11"/>
        <end position="160"/>
    </location>
</feature>
<dbReference type="AlphaFoldDB" id="A0A238V3C9"/>
<dbReference type="PANTHER" id="PTHR40254:SF1">
    <property type="entry name" value="BLR0577 PROTEIN"/>
    <property type="match status" value="1"/>
</dbReference>
<proteinExistence type="predicted"/>
<dbReference type="SUPFAM" id="SSF51905">
    <property type="entry name" value="FAD/NAD(P)-binding domain"/>
    <property type="match status" value="1"/>
</dbReference>
<protein>
    <submittedName>
        <fullName evidence="2">Uncharacterized NAD(P)/FAD-binding protein YdhS</fullName>
    </submittedName>
</protein>
<gene>
    <name evidence="2" type="ORF">SAMN06265370_101542</name>
</gene>
<dbReference type="RefSeq" id="WP_089268951.1">
    <property type="nucleotide sequence ID" value="NZ_FZNN01000001.1"/>
</dbReference>
<evidence type="ECO:0000313" key="3">
    <source>
        <dbReference type="Proteomes" id="UP000198417"/>
    </source>
</evidence>
<dbReference type="InterPro" id="IPR038732">
    <property type="entry name" value="HpyO/CreE_NAD-binding"/>
</dbReference>
<evidence type="ECO:0000313" key="2">
    <source>
        <dbReference type="EMBL" id="SNR28574.1"/>
    </source>
</evidence>
<dbReference type="EMBL" id="FZNN01000001">
    <property type="protein sequence ID" value="SNR28574.1"/>
    <property type="molecule type" value="Genomic_DNA"/>
</dbReference>
<keyword evidence="3" id="KW-1185">Reference proteome</keyword>
<sequence length="554" mass="59338">MKESGRTTRIAVIGFGPRGLGALEALAELLPRYDHSVSVDVFDPYPKPGAGPNFDPRESRLCLLNIPNRDIAISPPSFSRCGRFAEWMGSEPDPDAFPTRPDLGRYLEARLSDLLEIGMPNTNIIPEKVTRIEHSAEGWRLEVAGQLSMPYDEILLTLGQPKVAPDDQLAAWQDHAARSAGQVAQAYPANRLIQEAADWSGKVVAIRGLGLSAFDVLRALTTAQGGHFHDGGYRPCGREPARILPFSLDGKPPFPKPETETLDAVFEPLGSETGDFSVAIAQASKMGPDAARRLINAALAPVVTRILLQNELVEDAKHVAQWLETEWDSPGSQETDGPYETLRFGIKLAEGTTAPTIGYTVGQIWRKWQDNIRAGFNPAETPAATAKSLVDFDEGLKRYSYGPPVSSAREMVALIKAGLVDLDLAADPEIDLTDQGWVLRKKGDLADVSVMIDAVLPSPDLSAITATLVSELNAQGQVVPLAEGLAAHTAPDGSVIDAKGGGLCLLGRLALGSVIAVDSLHDCFGEASARWARGVVDRKNAPEAGGTAAIRRTS</sequence>
<reference evidence="2 3" key="1">
    <citation type="submission" date="2017-06" db="EMBL/GenBank/DDBJ databases">
        <authorList>
            <person name="Kim H.J."/>
            <person name="Triplett B.A."/>
        </authorList>
    </citation>
    <scope>NUCLEOTIDE SEQUENCE [LARGE SCALE GENOMIC DNA]</scope>
    <source>
        <strain evidence="2 3">DSM 29052</strain>
    </source>
</reference>
<evidence type="ECO:0000259" key="1">
    <source>
        <dbReference type="Pfam" id="PF13454"/>
    </source>
</evidence>
<dbReference type="OrthoDB" id="6309046at2"/>